<evidence type="ECO:0000256" key="2">
    <source>
        <dbReference type="ARBA" id="ARBA00008656"/>
    </source>
</evidence>
<proteinExistence type="inferred from homology"/>
<keyword evidence="9" id="KW-1185">Reference proteome</keyword>
<dbReference type="PANTHER" id="PTHR10491:SF4">
    <property type="entry name" value="METHIONINE ADENOSYLTRANSFERASE 2 SUBUNIT BETA"/>
    <property type="match status" value="1"/>
</dbReference>
<dbReference type="RefSeq" id="XP_026273942.1">
    <property type="nucleotide sequence ID" value="XM_026418157.2"/>
</dbReference>
<dbReference type="GO" id="GO:0048270">
    <property type="term" value="F:methionine adenosyltransferase regulator activity"/>
    <property type="evidence" value="ECO:0007669"/>
    <property type="project" value="TreeGrafter"/>
</dbReference>
<feature type="region of interest" description="Disordered" evidence="7">
    <location>
        <begin position="256"/>
        <end position="275"/>
    </location>
</feature>
<dbReference type="InterPro" id="IPR029903">
    <property type="entry name" value="RmlD-like-bd"/>
</dbReference>
<evidence type="ECO:0000259" key="8">
    <source>
        <dbReference type="Pfam" id="PF04321"/>
    </source>
</evidence>
<comment type="pathway">
    <text evidence="1">Amino-acid biosynthesis; S-adenosyl-L-methionine biosynthesis; S-adenosyl-L-methionine from L-methionine: step 1/1.</text>
</comment>
<reference evidence="10" key="1">
    <citation type="submission" date="2025-08" db="UniProtKB">
        <authorList>
            <consortium name="RefSeq"/>
        </authorList>
    </citation>
    <scope>IDENTIFICATION</scope>
    <source>
        <tissue evidence="10">Whole organism</tissue>
    </source>
</reference>
<dbReference type="Proteomes" id="UP000504606">
    <property type="component" value="Unplaced"/>
</dbReference>
<evidence type="ECO:0000313" key="10">
    <source>
        <dbReference type="RefSeq" id="XP_026273942.1"/>
    </source>
</evidence>
<comment type="subunit">
    <text evidence="6">Heterotrimer; composed of a catalytic MAT2A homodimer that binds one regulatory MAT2B chain. Heterohexamer; composed of a central, catalytic MAT2A homotetramer flanked on either side by a regulatory MAT2B chain. NADP binding increases the affinity for MAT2A.</text>
</comment>
<evidence type="ECO:0000256" key="1">
    <source>
        <dbReference type="ARBA" id="ARBA00005224"/>
    </source>
</evidence>
<evidence type="ECO:0000256" key="7">
    <source>
        <dbReference type="SAM" id="MobiDB-lite"/>
    </source>
</evidence>
<comment type="function">
    <text evidence="5">Regulatory subunit of S-adenosylmethionine synthetase 2, an enzyme that catalyzes the formation of S-adenosylmethionine from methionine and ATP. Regulates MAT2A catalytic activity by changing its kinetic properties, increasing its affinity for L-methionine. Can bind NADP (in vitro).</text>
</comment>
<gene>
    <name evidence="10" type="primary">LOC113203450</name>
</gene>
<evidence type="ECO:0000256" key="6">
    <source>
        <dbReference type="ARBA" id="ARBA00046786"/>
    </source>
</evidence>
<comment type="similarity">
    <text evidence="2">Belongs to the dTDP-4-dehydrorhamnose reductase family. MAT2B subfamily.</text>
</comment>
<feature type="domain" description="RmlD-like substrate binding" evidence="8">
    <location>
        <begin position="8"/>
        <end position="303"/>
    </location>
</feature>
<protein>
    <recommendedName>
        <fullName evidence="3">Methionine adenosyltransferase 2 subunit beta</fullName>
    </recommendedName>
    <alternativeName>
        <fullName evidence="4">Methionine adenosyltransferase II beta</fullName>
    </alternativeName>
</protein>
<evidence type="ECO:0000256" key="4">
    <source>
        <dbReference type="ARBA" id="ARBA00029977"/>
    </source>
</evidence>
<dbReference type="GO" id="GO:0006556">
    <property type="term" value="P:S-adenosylmethionine biosynthetic process"/>
    <property type="evidence" value="ECO:0007669"/>
    <property type="project" value="UniProtKB-UniPathway"/>
</dbReference>
<dbReference type="GeneID" id="113203450"/>
<sequence>MAEKIERKLFLTGASGLLGRSIHRTFKEAGWTVFGVSLSRTGPELQKLDLTDFGAVSAAIIKFKPTLIIHSAAQRFPDKVSADPEGARRINVDATFHLAETADKYDIPLLYISTDYVFDGRNPPYKVEDKPNPLNDYGKLKLEGEEIVKAANKENIILRVPVLYGPVEKLSESAVTCLLEPLLNVAKPTKVSDYEKRCPSHVDDIAEICLNMAVFRFDHNDLDISGVFQWCGSETLTKFQMVQIMGEVFSLPHAHLSKTPDSSNGNTQSVNRPYDTQMDRSRLESKGIGKHTVFASGIRSALAAWVS</sequence>
<evidence type="ECO:0000256" key="5">
    <source>
        <dbReference type="ARBA" id="ARBA00045998"/>
    </source>
</evidence>
<dbReference type="FunFam" id="3.40.50.720:FF:000357">
    <property type="entry name" value="Methionine adenosyltransferase 2 subunit beta"/>
    <property type="match status" value="1"/>
</dbReference>
<dbReference type="Gene3D" id="3.40.50.720">
    <property type="entry name" value="NAD(P)-binding Rossmann-like Domain"/>
    <property type="match status" value="1"/>
</dbReference>
<evidence type="ECO:0000313" key="9">
    <source>
        <dbReference type="Proteomes" id="UP000504606"/>
    </source>
</evidence>
<dbReference type="PANTHER" id="PTHR10491">
    <property type="entry name" value="DTDP-4-DEHYDRORHAMNOSE REDUCTASE"/>
    <property type="match status" value="1"/>
</dbReference>
<dbReference type="Pfam" id="PF04321">
    <property type="entry name" value="RmlD_sub_bind"/>
    <property type="match status" value="1"/>
</dbReference>
<dbReference type="GO" id="GO:0048269">
    <property type="term" value="C:methionine adenosyltransferase complex"/>
    <property type="evidence" value="ECO:0007669"/>
    <property type="project" value="TreeGrafter"/>
</dbReference>
<feature type="compositionally biased region" description="Polar residues" evidence="7">
    <location>
        <begin position="259"/>
        <end position="271"/>
    </location>
</feature>
<evidence type="ECO:0000256" key="3">
    <source>
        <dbReference type="ARBA" id="ARBA00021596"/>
    </source>
</evidence>
<dbReference type="InterPro" id="IPR036291">
    <property type="entry name" value="NAD(P)-bd_dom_sf"/>
</dbReference>
<dbReference type="OrthoDB" id="6235964at2759"/>
<accession>A0A6J1RYT4</accession>
<dbReference type="InterPro" id="IPR005913">
    <property type="entry name" value="dTDP_dehydrorham_reduct"/>
</dbReference>
<organism evidence="9 10">
    <name type="scientific">Frankliniella occidentalis</name>
    <name type="common">Western flower thrips</name>
    <name type="synonym">Euthrips occidentalis</name>
    <dbReference type="NCBI Taxonomy" id="133901"/>
    <lineage>
        <taxon>Eukaryota</taxon>
        <taxon>Metazoa</taxon>
        <taxon>Ecdysozoa</taxon>
        <taxon>Arthropoda</taxon>
        <taxon>Hexapoda</taxon>
        <taxon>Insecta</taxon>
        <taxon>Pterygota</taxon>
        <taxon>Neoptera</taxon>
        <taxon>Paraneoptera</taxon>
        <taxon>Thysanoptera</taxon>
        <taxon>Terebrantia</taxon>
        <taxon>Thripoidea</taxon>
        <taxon>Thripidae</taxon>
        <taxon>Frankliniella</taxon>
    </lineage>
</organism>
<dbReference type="CDD" id="cd05254">
    <property type="entry name" value="dTDP_HR_like_SDR_e"/>
    <property type="match status" value="1"/>
</dbReference>
<dbReference type="KEGG" id="foc:113203450"/>
<name>A0A6J1RYT4_FRAOC</name>
<dbReference type="UniPathway" id="UPA00315">
    <property type="reaction ID" value="UER00080"/>
</dbReference>
<dbReference type="SUPFAM" id="SSF51735">
    <property type="entry name" value="NAD(P)-binding Rossmann-fold domains"/>
    <property type="match status" value="1"/>
</dbReference>
<dbReference type="AlphaFoldDB" id="A0A6J1RYT4"/>